<evidence type="ECO:0000259" key="2">
    <source>
        <dbReference type="Pfam" id="PF13843"/>
    </source>
</evidence>
<feature type="compositionally biased region" description="Low complexity" evidence="1">
    <location>
        <begin position="40"/>
        <end position="50"/>
    </location>
</feature>
<evidence type="ECO:0000313" key="4">
    <source>
        <dbReference type="Proteomes" id="UP000054630"/>
    </source>
</evidence>
<feature type="region of interest" description="Disordered" evidence="1">
    <location>
        <begin position="493"/>
        <end position="516"/>
    </location>
</feature>
<dbReference type="PANTHER" id="PTHR47272">
    <property type="entry name" value="DDE_TNP_1_7 DOMAIN-CONTAINING PROTEIN"/>
    <property type="match status" value="1"/>
</dbReference>
<dbReference type="OrthoDB" id="10030973at2759"/>
<dbReference type="Proteomes" id="UP000054630">
    <property type="component" value="Unassembled WGS sequence"/>
</dbReference>
<feature type="compositionally biased region" description="Acidic residues" evidence="1">
    <location>
        <begin position="26"/>
        <end position="36"/>
    </location>
</feature>
<dbReference type="InterPro" id="IPR029526">
    <property type="entry name" value="PGBD"/>
</dbReference>
<dbReference type="PANTHER" id="PTHR47272:SF1">
    <property type="entry name" value="PIGGYBAC TRANSPOSABLE ELEMENT-DERIVED PROTEIN 3-LIKE"/>
    <property type="match status" value="1"/>
</dbReference>
<name>A0A0V0RGA7_9BILA</name>
<comment type="caution">
    <text evidence="3">The sequence shown here is derived from an EMBL/GenBank/DDBJ whole genome shotgun (WGS) entry which is preliminary data.</text>
</comment>
<dbReference type="STRING" id="6336.A0A0V0RGA7"/>
<dbReference type="AlphaFoldDB" id="A0A0V0RGA7"/>
<sequence>MDCDLNVRLSRSGRIIHELIVLPDADISEPETDSDDDQRSSSVVESSAELTSEDEESETYRKTEFRWKKRRMPPIDATFKETASGSSCVLGEPVEYFRQYFHPTLLNHIVEQSHVYAAQCNSNFQITVSELETFLGTLLKMGLAPKPRYSMYWSTELRCDAIADAMSRNRFREVLRYLHFNDNSEAVLDRESPRYDRLFKIRPLIESIRQSCLRLAQEEYQSIDEEIIPYKGRNKLKQYIPKKPKKWGFKVNARTGVSGLLYDFCFYEGKVPRVKKPSGCLSFDVVMKLCETVPKHRNFKIFFDNYFTHLDLQLRLLKKGIHTIGTIRRNRLKNAPLKTETELKKAGRGAFHVCTTAENNLCIVRWHDSAVVDLSSTYVCTQPVCKVKRWNKKDKTLVDVSCPAIVKEYNKYMGGVDLAGMLRALYRIDHRSRKWYRRIFFWTLHVAVVNGWLQYKRDLKASEAASSSQKDLMHFTLDVAEALTKVNKAYERKSRGRVTSTANPETSRRRVRRPEPTTAARFDKFAHWPEIINQKNRCRNCQKTSRVRCVKCNIHLCLTQQRNCFKIYHNN</sequence>
<dbReference type="GO" id="GO:0005840">
    <property type="term" value="C:ribosome"/>
    <property type="evidence" value="ECO:0007669"/>
    <property type="project" value="InterPro"/>
</dbReference>
<dbReference type="GO" id="GO:0003735">
    <property type="term" value="F:structural constituent of ribosome"/>
    <property type="evidence" value="ECO:0007669"/>
    <property type="project" value="InterPro"/>
</dbReference>
<protein>
    <submittedName>
        <fullName evidence="3">PiggyBac transposable element-derived protein 2</fullName>
    </submittedName>
</protein>
<dbReference type="GO" id="GO:0006412">
    <property type="term" value="P:translation"/>
    <property type="evidence" value="ECO:0007669"/>
    <property type="project" value="InterPro"/>
</dbReference>
<feature type="region of interest" description="Disordered" evidence="1">
    <location>
        <begin position="26"/>
        <end position="58"/>
    </location>
</feature>
<organism evidence="3 4">
    <name type="scientific">Trichinella nelsoni</name>
    <dbReference type="NCBI Taxonomy" id="6336"/>
    <lineage>
        <taxon>Eukaryota</taxon>
        <taxon>Metazoa</taxon>
        <taxon>Ecdysozoa</taxon>
        <taxon>Nematoda</taxon>
        <taxon>Enoplea</taxon>
        <taxon>Dorylaimia</taxon>
        <taxon>Trichinellida</taxon>
        <taxon>Trichinellidae</taxon>
        <taxon>Trichinella</taxon>
    </lineage>
</organism>
<gene>
    <name evidence="3" type="primary">PGBD2</name>
    <name evidence="3" type="ORF">T07_12112</name>
</gene>
<dbReference type="PROSITE" id="PS00732">
    <property type="entry name" value="RIBOSOMAL_S16"/>
    <property type="match status" value="1"/>
</dbReference>
<accession>A0A0V0RGA7</accession>
<evidence type="ECO:0000256" key="1">
    <source>
        <dbReference type="SAM" id="MobiDB-lite"/>
    </source>
</evidence>
<dbReference type="EMBL" id="JYDL01000197">
    <property type="protein sequence ID" value="KRX13516.1"/>
    <property type="molecule type" value="Genomic_DNA"/>
</dbReference>
<dbReference type="InterPro" id="IPR020592">
    <property type="entry name" value="Ribosomal_bS16_CS"/>
</dbReference>
<keyword evidence="4" id="KW-1185">Reference proteome</keyword>
<reference evidence="3 4" key="1">
    <citation type="submission" date="2015-01" db="EMBL/GenBank/DDBJ databases">
        <title>Evolution of Trichinella species and genotypes.</title>
        <authorList>
            <person name="Korhonen P.K."/>
            <person name="Edoardo P."/>
            <person name="Giuseppe L.R."/>
            <person name="Gasser R.B."/>
        </authorList>
    </citation>
    <scope>NUCLEOTIDE SEQUENCE [LARGE SCALE GENOMIC DNA]</scope>
    <source>
        <strain evidence="3">ISS37</strain>
    </source>
</reference>
<evidence type="ECO:0000313" key="3">
    <source>
        <dbReference type="EMBL" id="KRX13516.1"/>
    </source>
</evidence>
<feature type="domain" description="PiggyBac transposable element-derived protein" evidence="2">
    <location>
        <begin position="93"/>
        <end position="452"/>
    </location>
</feature>
<proteinExistence type="predicted"/>
<dbReference type="Pfam" id="PF13843">
    <property type="entry name" value="DDE_Tnp_1_7"/>
    <property type="match status" value="1"/>
</dbReference>